<dbReference type="Proteomes" id="UP000054166">
    <property type="component" value="Unassembled WGS sequence"/>
</dbReference>
<proteinExistence type="predicted"/>
<evidence type="ECO:0000313" key="1">
    <source>
        <dbReference type="EMBL" id="KIM81715.1"/>
    </source>
</evidence>
<keyword evidence="2" id="KW-1185">Reference proteome</keyword>
<reference evidence="1 2" key="1">
    <citation type="submission" date="2014-04" db="EMBL/GenBank/DDBJ databases">
        <authorList>
            <consortium name="DOE Joint Genome Institute"/>
            <person name="Kuo A."/>
            <person name="Tarkka M."/>
            <person name="Buscot F."/>
            <person name="Kohler A."/>
            <person name="Nagy L.G."/>
            <person name="Floudas D."/>
            <person name="Copeland A."/>
            <person name="Barry K.W."/>
            <person name="Cichocki N."/>
            <person name="Veneault-Fourrey C."/>
            <person name="LaButti K."/>
            <person name="Lindquist E.A."/>
            <person name="Lipzen A."/>
            <person name="Lundell T."/>
            <person name="Morin E."/>
            <person name="Murat C."/>
            <person name="Sun H."/>
            <person name="Tunlid A."/>
            <person name="Henrissat B."/>
            <person name="Grigoriev I.V."/>
            <person name="Hibbett D.S."/>
            <person name="Martin F."/>
            <person name="Nordberg H.P."/>
            <person name="Cantor M.N."/>
            <person name="Hua S.X."/>
        </authorList>
    </citation>
    <scope>NUCLEOTIDE SEQUENCE [LARGE SCALE GENOMIC DNA]</scope>
    <source>
        <strain evidence="1 2">F 1598</strain>
    </source>
</reference>
<sequence>MMIDASNLVRSYVQSRSSAQSADWLAVQHYHPVQRESTYCLAAYTFEVIAGLIKSNHDSESSLSPRELWAQSSQYIILCDIANSVCS</sequence>
<protein>
    <submittedName>
        <fullName evidence="1">Uncharacterized protein</fullName>
    </submittedName>
</protein>
<accession>A0A0C3FAQ3</accession>
<dbReference type="InParanoid" id="A0A0C3FAQ3"/>
<organism evidence="1 2">
    <name type="scientific">Piloderma croceum (strain F 1598)</name>
    <dbReference type="NCBI Taxonomy" id="765440"/>
    <lineage>
        <taxon>Eukaryota</taxon>
        <taxon>Fungi</taxon>
        <taxon>Dikarya</taxon>
        <taxon>Basidiomycota</taxon>
        <taxon>Agaricomycotina</taxon>
        <taxon>Agaricomycetes</taxon>
        <taxon>Agaricomycetidae</taxon>
        <taxon>Atheliales</taxon>
        <taxon>Atheliaceae</taxon>
        <taxon>Piloderma</taxon>
    </lineage>
</organism>
<gene>
    <name evidence="1" type="ORF">PILCRDRAFT_487913</name>
</gene>
<dbReference type="AlphaFoldDB" id="A0A0C3FAQ3"/>
<evidence type="ECO:0000313" key="2">
    <source>
        <dbReference type="Proteomes" id="UP000054166"/>
    </source>
</evidence>
<reference evidence="2" key="2">
    <citation type="submission" date="2015-01" db="EMBL/GenBank/DDBJ databases">
        <title>Evolutionary Origins and Diversification of the Mycorrhizal Mutualists.</title>
        <authorList>
            <consortium name="DOE Joint Genome Institute"/>
            <consortium name="Mycorrhizal Genomics Consortium"/>
            <person name="Kohler A."/>
            <person name="Kuo A."/>
            <person name="Nagy L.G."/>
            <person name="Floudas D."/>
            <person name="Copeland A."/>
            <person name="Barry K.W."/>
            <person name="Cichocki N."/>
            <person name="Veneault-Fourrey C."/>
            <person name="LaButti K."/>
            <person name="Lindquist E.A."/>
            <person name="Lipzen A."/>
            <person name="Lundell T."/>
            <person name="Morin E."/>
            <person name="Murat C."/>
            <person name="Riley R."/>
            <person name="Ohm R."/>
            <person name="Sun H."/>
            <person name="Tunlid A."/>
            <person name="Henrissat B."/>
            <person name="Grigoriev I.V."/>
            <person name="Hibbett D.S."/>
            <person name="Martin F."/>
        </authorList>
    </citation>
    <scope>NUCLEOTIDE SEQUENCE [LARGE SCALE GENOMIC DNA]</scope>
    <source>
        <strain evidence="2">F 1598</strain>
    </source>
</reference>
<dbReference type="EMBL" id="KN832997">
    <property type="protein sequence ID" value="KIM81715.1"/>
    <property type="molecule type" value="Genomic_DNA"/>
</dbReference>
<dbReference type="HOGENOM" id="CLU_2484117_0_0_1"/>
<name>A0A0C3FAQ3_PILCF</name>